<proteinExistence type="predicted"/>
<name>A0A8B6DIV3_MYTGA</name>
<feature type="region of interest" description="Disordered" evidence="1">
    <location>
        <begin position="67"/>
        <end position="99"/>
    </location>
</feature>
<feature type="chain" id="PRO_5032688809" evidence="2">
    <location>
        <begin position="23"/>
        <end position="99"/>
    </location>
</feature>
<dbReference type="InterPro" id="IPR019631">
    <property type="entry name" value="Myticin_preproprotein"/>
</dbReference>
<dbReference type="OrthoDB" id="10407280at2759"/>
<organism evidence="3 4">
    <name type="scientific">Mytilus galloprovincialis</name>
    <name type="common">Mediterranean mussel</name>
    <dbReference type="NCBI Taxonomy" id="29158"/>
    <lineage>
        <taxon>Eukaryota</taxon>
        <taxon>Metazoa</taxon>
        <taxon>Spiralia</taxon>
        <taxon>Lophotrochozoa</taxon>
        <taxon>Mollusca</taxon>
        <taxon>Bivalvia</taxon>
        <taxon>Autobranchia</taxon>
        <taxon>Pteriomorphia</taxon>
        <taxon>Mytilida</taxon>
        <taxon>Mytiloidea</taxon>
        <taxon>Mytilidae</taxon>
        <taxon>Mytilinae</taxon>
        <taxon>Mytilus</taxon>
    </lineage>
</organism>
<gene>
    <name evidence="3" type="ORF">MGAL_10B054186</name>
</gene>
<evidence type="ECO:0000256" key="2">
    <source>
        <dbReference type="SAM" id="SignalP"/>
    </source>
</evidence>
<dbReference type="Pfam" id="PF10690">
    <property type="entry name" value="Myticin-prepro"/>
    <property type="match status" value="1"/>
</dbReference>
<sequence length="99" mass="11281">MKLAVILAIALAVLLIVQDADASCASRCKSRCRARRCRYYVSVRYGWFCYCRCLRCSSEHTMKFSPESEGPAEMPAQMNDHEQFQDMQKGETEQGETGM</sequence>
<dbReference type="AlphaFoldDB" id="A0A8B6DIV3"/>
<comment type="caution">
    <text evidence="3">The sequence shown here is derived from an EMBL/GenBank/DDBJ whole genome shotgun (WGS) entry which is preliminary data.</text>
</comment>
<feature type="signal peptide" evidence="2">
    <location>
        <begin position="1"/>
        <end position="22"/>
    </location>
</feature>
<reference evidence="3" key="1">
    <citation type="submission" date="2018-11" db="EMBL/GenBank/DDBJ databases">
        <authorList>
            <person name="Alioto T."/>
            <person name="Alioto T."/>
        </authorList>
    </citation>
    <scope>NUCLEOTIDE SEQUENCE</scope>
</reference>
<keyword evidence="4" id="KW-1185">Reference proteome</keyword>
<evidence type="ECO:0000313" key="4">
    <source>
        <dbReference type="Proteomes" id="UP000596742"/>
    </source>
</evidence>
<feature type="compositionally biased region" description="Basic and acidic residues" evidence="1">
    <location>
        <begin position="79"/>
        <end position="92"/>
    </location>
</feature>
<evidence type="ECO:0000313" key="3">
    <source>
        <dbReference type="EMBL" id="VDI19737.1"/>
    </source>
</evidence>
<evidence type="ECO:0000256" key="1">
    <source>
        <dbReference type="SAM" id="MobiDB-lite"/>
    </source>
</evidence>
<dbReference type="Proteomes" id="UP000596742">
    <property type="component" value="Unassembled WGS sequence"/>
</dbReference>
<dbReference type="EMBL" id="UYJE01003496">
    <property type="protein sequence ID" value="VDI19737.1"/>
    <property type="molecule type" value="Genomic_DNA"/>
</dbReference>
<accession>A0A8B6DIV3</accession>
<protein>
    <submittedName>
        <fullName evidence="3">Uncharacterized protein</fullName>
    </submittedName>
</protein>
<keyword evidence="2" id="KW-0732">Signal</keyword>